<dbReference type="RefSeq" id="WP_188694472.1">
    <property type="nucleotide sequence ID" value="NZ_BMLS01000003.1"/>
</dbReference>
<accession>A0A917YXN9</accession>
<gene>
    <name evidence="1" type="ORF">GCM10010982_21110</name>
</gene>
<protein>
    <submittedName>
        <fullName evidence="1">Uncharacterized protein</fullName>
    </submittedName>
</protein>
<evidence type="ECO:0000313" key="1">
    <source>
        <dbReference type="EMBL" id="GGO69587.1"/>
    </source>
</evidence>
<evidence type="ECO:0000313" key="2">
    <source>
        <dbReference type="Proteomes" id="UP000606935"/>
    </source>
</evidence>
<organism evidence="1 2">
    <name type="scientific">Bowmanella pacifica</name>
    <dbReference type="NCBI Taxonomy" id="502051"/>
    <lineage>
        <taxon>Bacteria</taxon>
        <taxon>Pseudomonadati</taxon>
        <taxon>Pseudomonadota</taxon>
        <taxon>Gammaproteobacteria</taxon>
        <taxon>Alteromonadales</taxon>
        <taxon>Alteromonadaceae</taxon>
        <taxon>Bowmanella</taxon>
    </lineage>
</organism>
<dbReference type="AlphaFoldDB" id="A0A917YXN9"/>
<keyword evidence="2" id="KW-1185">Reference proteome</keyword>
<comment type="caution">
    <text evidence="1">The sequence shown here is derived from an EMBL/GenBank/DDBJ whole genome shotgun (WGS) entry which is preliminary data.</text>
</comment>
<dbReference type="EMBL" id="BMLS01000003">
    <property type="protein sequence ID" value="GGO69587.1"/>
    <property type="molecule type" value="Genomic_DNA"/>
</dbReference>
<name>A0A917YXN9_9ALTE</name>
<reference evidence="1" key="1">
    <citation type="journal article" date="2014" name="Int. J. Syst. Evol. Microbiol.">
        <title>Complete genome sequence of Corynebacterium casei LMG S-19264T (=DSM 44701T), isolated from a smear-ripened cheese.</title>
        <authorList>
            <consortium name="US DOE Joint Genome Institute (JGI-PGF)"/>
            <person name="Walter F."/>
            <person name="Albersmeier A."/>
            <person name="Kalinowski J."/>
            <person name="Ruckert C."/>
        </authorList>
    </citation>
    <scope>NUCLEOTIDE SEQUENCE</scope>
    <source>
        <strain evidence="1">CGMCC 1.7086</strain>
    </source>
</reference>
<dbReference type="Proteomes" id="UP000606935">
    <property type="component" value="Unassembled WGS sequence"/>
</dbReference>
<proteinExistence type="predicted"/>
<reference evidence="1" key="2">
    <citation type="submission" date="2020-09" db="EMBL/GenBank/DDBJ databases">
        <authorList>
            <person name="Sun Q."/>
            <person name="Zhou Y."/>
        </authorList>
    </citation>
    <scope>NUCLEOTIDE SEQUENCE</scope>
    <source>
        <strain evidence="1">CGMCC 1.7086</strain>
    </source>
</reference>
<sequence length="205" mass="23275">MSSNQNTLNSSTQDTNQALWQQFVQSGLIEKAIKPVDMIEPDTVLPDFTQLTASEAMQLLKHSIVADCYKRLNAKWRKYKQRHLSNLTSLTIKAETLDRLRAFAAKAGLDGDNYDLVLEYLLDPEEDLESDKQAVAELPSGLSTQDQGQLLQAKLKLRPSSQRYFYSQLEHAFGHGWLACKAAKQRSDKHRDQACEDFMQNIKGQ</sequence>